<dbReference type="Proteomes" id="UP000294933">
    <property type="component" value="Unassembled WGS sequence"/>
</dbReference>
<dbReference type="VEuPathDB" id="FungiDB:BD410DRAFT_795332"/>
<sequence>MTPTLPPELWRGILQFATSDGVDYNLGRMRGDSLKTRKTQSEMIMHMKTKVDITRVSRLFNQIGAEFLYEHVRIEDANRAVKLFERLSAAGPNGPRQWIKVIVVDNVESRGDPPESDIAAATITGILRLCADLRGFFWFHPMSGAHFKSRKSSEEMMTHIPRNIQIFRWSADVECPTFAAFLHKASTSLRVLVIMGYIDCHCTAHSPITFPSLTHLALGKTTNALNSLGPMPSLTEFTLRACDYNGDNILARVLTPERTKALRVVRFGYGVRVHVMNNFFAPMLVACPILQEIHYYSYLGHPSSTPWTSDLSHPTLQHLSVIAMGKTRYRDLQNARSELCLHLLNISASRFPSLDTVTVDRVLFGSAESTDFTRLMLRRVTDDFSSAEISII</sequence>
<gene>
    <name evidence="1" type="ORF">BD410DRAFT_795332</name>
</gene>
<accession>A0A4Y7PM38</accession>
<reference evidence="1 2" key="1">
    <citation type="submission" date="2018-06" db="EMBL/GenBank/DDBJ databases">
        <title>A transcriptomic atlas of mushroom development highlights an independent origin of complex multicellularity.</title>
        <authorList>
            <consortium name="DOE Joint Genome Institute"/>
            <person name="Krizsan K."/>
            <person name="Almasi E."/>
            <person name="Merenyi Z."/>
            <person name="Sahu N."/>
            <person name="Viragh M."/>
            <person name="Koszo T."/>
            <person name="Mondo S."/>
            <person name="Kiss B."/>
            <person name="Balint B."/>
            <person name="Kues U."/>
            <person name="Barry K."/>
            <person name="Hegedus J.C."/>
            <person name="Henrissat B."/>
            <person name="Johnson J."/>
            <person name="Lipzen A."/>
            <person name="Ohm R."/>
            <person name="Nagy I."/>
            <person name="Pangilinan J."/>
            <person name="Yan J."/>
            <person name="Xiong Y."/>
            <person name="Grigoriev I.V."/>
            <person name="Hibbett D.S."/>
            <person name="Nagy L.G."/>
        </authorList>
    </citation>
    <scope>NUCLEOTIDE SEQUENCE [LARGE SCALE GENOMIC DNA]</scope>
    <source>
        <strain evidence="1 2">SZMC22713</strain>
    </source>
</reference>
<dbReference type="EMBL" id="ML170242">
    <property type="protein sequence ID" value="TDL16484.1"/>
    <property type="molecule type" value="Genomic_DNA"/>
</dbReference>
<dbReference type="OrthoDB" id="3256525at2759"/>
<evidence type="ECO:0000313" key="1">
    <source>
        <dbReference type="EMBL" id="TDL16484.1"/>
    </source>
</evidence>
<evidence type="ECO:0008006" key="3">
    <source>
        <dbReference type="Google" id="ProtNLM"/>
    </source>
</evidence>
<name>A0A4Y7PM38_9AGAM</name>
<organism evidence="1 2">
    <name type="scientific">Rickenella mellea</name>
    <dbReference type="NCBI Taxonomy" id="50990"/>
    <lineage>
        <taxon>Eukaryota</taxon>
        <taxon>Fungi</taxon>
        <taxon>Dikarya</taxon>
        <taxon>Basidiomycota</taxon>
        <taxon>Agaricomycotina</taxon>
        <taxon>Agaricomycetes</taxon>
        <taxon>Hymenochaetales</taxon>
        <taxon>Rickenellaceae</taxon>
        <taxon>Rickenella</taxon>
    </lineage>
</organism>
<proteinExistence type="predicted"/>
<keyword evidence="2" id="KW-1185">Reference proteome</keyword>
<evidence type="ECO:0000313" key="2">
    <source>
        <dbReference type="Proteomes" id="UP000294933"/>
    </source>
</evidence>
<dbReference type="AlphaFoldDB" id="A0A4Y7PM38"/>
<protein>
    <recommendedName>
        <fullName evidence="3">F-box domain-containing protein</fullName>
    </recommendedName>
</protein>